<dbReference type="InterPro" id="IPR050834">
    <property type="entry name" value="Glycosyltransf_2"/>
</dbReference>
<dbReference type="PANTHER" id="PTHR43685">
    <property type="entry name" value="GLYCOSYLTRANSFERASE"/>
    <property type="match status" value="1"/>
</dbReference>
<keyword evidence="2" id="KW-0328">Glycosyltransferase</keyword>
<reference evidence="5" key="1">
    <citation type="submission" date="2019-03" db="EMBL/GenBank/DDBJ databases">
        <title>Lake Tanganyika Metagenome-Assembled Genomes (MAGs).</title>
        <authorList>
            <person name="Tran P."/>
        </authorList>
    </citation>
    <scope>NUCLEOTIDE SEQUENCE</scope>
    <source>
        <strain evidence="5">M_DeepCast_400m_m2_100</strain>
    </source>
</reference>
<dbReference type="SUPFAM" id="SSF53448">
    <property type="entry name" value="Nucleotide-diphospho-sugar transferases"/>
    <property type="match status" value="1"/>
</dbReference>
<proteinExistence type="inferred from homology"/>
<protein>
    <submittedName>
        <fullName evidence="5">Glycosyltransferase</fullName>
    </submittedName>
</protein>
<evidence type="ECO:0000256" key="2">
    <source>
        <dbReference type="ARBA" id="ARBA00022676"/>
    </source>
</evidence>
<dbReference type="PANTHER" id="PTHR43685:SF5">
    <property type="entry name" value="GLYCOSYLTRANSFERASE EPSE-RELATED"/>
    <property type="match status" value="1"/>
</dbReference>
<evidence type="ECO:0000313" key="5">
    <source>
        <dbReference type="EMBL" id="MBM3318437.1"/>
    </source>
</evidence>
<dbReference type="InterPro" id="IPR029044">
    <property type="entry name" value="Nucleotide-diphossugar_trans"/>
</dbReference>
<dbReference type="EMBL" id="VGIY01000357">
    <property type="protein sequence ID" value="MBM3318437.1"/>
    <property type="molecule type" value="Genomic_DNA"/>
</dbReference>
<evidence type="ECO:0000259" key="4">
    <source>
        <dbReference type="Pfam" id="PF00535"/>
    </source>
</evidence>
<accession>A0A938BRL2</accession>
<name>A0A938BRL2_UNCEI</name>
<dbReference type="GO" id="GO:0016757">
    <property type="term" value="F:glycosyltransferase activity"/>
    <property type="evidence" value="ECO:0007669"/>
    <property type="project" value="UniProtKB-KW"/>
</dbReference>
<dbReference type="SUPFAM" id="SSF51735">
    <property type="entry name" value="NAD(P)-binding Rossmann-fold domains"/>
    <property type="match status" value="1"/>
</dbReference>
<organism evidence="5 6">
    <name type="scientific">Eiseniibacteriota bacterium</name>
    <dbReference type="NCBI Taxonomy" id="2212470"/>
    <lineage>
        <taxon>Bacteria</taxon>
        <taxon>Candidatus Eiseniibacteriota</taxon>
    </lineage>
</organism>
<sequence length="352" mass="38209">MSCASSAPASAPPRVSVLLPARNAAATLDEALAGLRAQTLTDWECLIVDDGSTDETPAIARAWAARDGRIRLLPSPARRGIVAALRAAAARARAAVFARQDADDISRPRRLAASLALLESDASLGAVACRVRLFPGDALGEGLRVYGDWLNEAVTPEQIAGEIWVESPLPHPAVVMRREAYTGCGGYRHGPWPEDYDLWLRLHRAGWRFAKVPEVLYDWRHRPGRLTFSDPRYAPEAFLRCKLEHLEPRLRGRALVVWGAGRDGRRLARALAARGVETAAFIDIDPRKVGRERLGRPVHPPEALGDSGCLGRGALPEALVLVAVGSRGARALIRERLAGLGRGEPADFLCLH</sequence>
<keyword evidence="3" id="KW-0808">Transferase</keyword>
<dbReference type="InterPro" id="IPR001173">
    <property type="entry name" value="Glyco_trans_2-like"/>
</dbReference>
<dbReference type="Proteomes" id="UP000748308">
    <property type="component" value="Unassembled WGS sequence"/>
</dbReference>
<comment type="similarity">
    <text evidence="1">Belongs to the glycosyltransferase 2 family.</text>
</comment>
<evidence type="ECO:0000256" key="3">
    <source>
        <dbReference type="ARBA" id="ARBA00022679"/>
    </source>
</evidence>
<evidence type="ECO:0000256" key="1">
    <source>
        <dbReference type="ARBA" id="ARBA00006739"/>
    </source>
</evidence>
<comment type="caution">
    <text evidence="5">The sequence shown here is derived from an EMBL/GenBank/DDBJ whole genome shotgun (WGS) entry which is preliminary data.</text>
</comment>
<dbReference type="InterPro" id="IPR036291">
    <property type="entry name" value="NAD(P)-bd_dom_sf"/>
</dbReference>
<evidence type="ECO:0000313" key="6">
    <source>
        <dbReference type="Proteomes" id="UP000748308"/>
    </source>
</evidence>
<gene>
    <name evidence="5" type="ORF">FJY75_11355</name>
</gene>
<dbReference type="Pfam" id="PF00535">
    <property type="entry name" value="Glycos_transf_2"/>
    <property type="match status" value="1"/>
</dbReference>
<feature type="domain" description="Glycosyltransferase 2-like" evidence="4">
    <location>
        <begin position="16"/>
        <end position="153"/>
    </location>
</feature>
<dbReference type="Gene3D" id="3.40.50.720">
    <property type="entry name" value="NAD(P)-binding Rossmann-like Domain"/>
    <property type="match status" value="1"/>
</dbReference>
<dbReference type="AlphaFoldDB" id="A0A938BRL2"/>
<dbReference type="Gene3D" id="3.90.550.10">
    <property type="entry name" value="Spore Coat Polysaccharide Biosynthesis Protein SpsA, Chain A"/>
    <property type="match status" value="1"/>
</dbReference>